<evidence type="ECO:0000256" key="7">
    <source>
        <dbReference type="SAM" id="MobiDB-lite"/>
    </source>
</evidence>
<keyword evidence="4" id="KW-0238">DNA-binding</keyword>
<dbReference type="GO" id="GO:0005730">
    <property type="term" value="C:nucleolus"/>
    <property type="evidence" value="ECO:0007669"/>
    <property type="project" value="UniProtKB-SubCell"/>
</dbReference>
<feature type="compositionally biased region" description="Polar residues" evidence="7">
    <location>
        <begin position="624"/>
        <end position="633"/>
    </location>
</feature>
<dbReference type="InterPro" id="IPR044198">
    <property type="entry name" value="DEK"/>
</dbReference>
<dbReference type="PANTHER" id="PTHR13468:SF22">
    <property type="entry name" value="DEK DOMAIN-CONTAINING CHROMATIN-ASSOCIATED PROTEIN 3"/>
    <property type="match status" value="1"/>
</dbReference>
<keyword evidence="10" id="KW-1185">Reference proteome</keyword>
<feature type="region of interest" description="Disordered" evidence="7">
    <location>
        <begin position="54"/>
        <end position="217"/>
    </location>
</feature>
<evidence type="ECO:0000256" key="1">
    <source>
        <dbReference type="ARBA" id="ARBA00004604"/>
    </source>
</evidence>
<dbReference type="EMBL" id="OU503058">
    <property type="protein sequence ID" value="CAI9787776.1"/>
    <property type="molecule type" value="Genomic_DNA"/>
</dbReference>
<evidence type="ECO:0000256" key="5">
    <source>
        <dbReference type="ARBA" id="ARBA00023163"/>
    </source>
</evidence>
<keyword evidence="5" id="KW-0804">Transcription</keyword>
<keyword evidence="6" id="KW-0539">Nucleus</keyword>
<gene>
    <name evidence="9" type="ORF">FPE_LOCUS35206</name>
</gene>
<dbReference type="Proteomes" id="UP000834106">
    <property type="component" value="Chromosome 23"/>
</dbReference>
<dbReference type="GO" id="GO:0042393">
    <property type="term" value="F:histone binding"/>
    <property type="evidence" value="ECO:0007669"/>
    <property type="project" value="TreeGrafter"/>
</dbReference>
<dbReference type="AlphaFoldDB" id="A0AAD2AJU0"/>
<feature type="compositionally biased region" description="Low complexity" evidence="7">
    <location>
        <begin position="369"/>
        <end position="385"/>
    </location>
</feature>
<comment type="subcellular location">
    <subcellularLocation>
        <location evidence="1">Nucleus</location>
        <location evidence="1">Nucleolus</location>
    </subcellularLocation>
</comment>
<feature type="compositionally biased region" description="Basic and acidic residues" evidence="7">
    <location>
        <begin position="106"/>
        <end position="143"/>
    </location>
</feature>
<keyword evidence="3" id="KW-0805">Transcription regulation</keyword>
<dbReference type="GO" id="GO:0006325">
    <property type="term" value="P:chromatin organization"/>
    <property type="evidence" value="ECO:0007669"/>
    <property type="project" value="UniProtKB-KW"/>
</dbReference>
<feature type="compositionally biased region" description="Acidic residues" evidence="7">
    <location>
        <begin position="405"/>
        <end position="414"/>
    </location>
</feature>
<reference evidence="9" key="1">
    <citation type="submission" date="2023-05" db="EMBL/GenBank/DDBJ databases">
        <authorList>
            <person name="Huff M."/>
        </authorList>
    </citation>
    <scope>NUCLEOTIDE SEQUENCE</scope>
</reference>
<feature type="domain" description="DEK-C" evidence="8">
    <location>
        <begin position="549"/>
        <end position="604"/>
    </location>
</feature>
<evidence type="ECO:0000259" key="8">
    <source>
        <dbReference type="PROSITE" id="PS51998"/>
    </source>
</evidence>
<dbReference type="SUPFAM" id="SSF109715">
    <property type="entry name" value="DEK C-terminal domain"/>
    <property type="match status" value="1"/>
</dbReference>
<feature type="region of interest" description="Disordered" evidence="7">
    <location>
        <begin position="354"/>
        <end position="555"/>
    </location>
</feature>
<organism evidence="9 10">
    <name type="scientific">Fraxinus pennsylvanica</name>
    <dbReference type="NCBI Taxonomy" id="56036"/>
    <lineage>
        <taxon>Eukaryota</taxon>
        <taxon>Viridiplantae</taxon>
        <taxon>Streptophyta</taxon>
        <taxon>Embryophyta</taxon>
        <taxon>Tracheophyta</taxon>
        <taxon>Spermatophyta</taxon>
        <taxon>Magnoliopsida</taxon>
        <taxon>eudicotyledons</taxon>
        <taxon>Gunneridae</taxon>
        <taxon>Pentapetalae</taxon>
        <taxon>asterids</taxon>
        <taxon>lamiids</taxon>
        <taxon>Lamiales</taxon>
        <taxon>Oleaceae</taxon>
        <taxon>Oleeae</taxon>
        <taxon>Fraxinus</taxon>
    </lineage>
</organism>
<feature type="region of interest" description="Disordered" evidence="7">
    <location>
        <begin position="606"/>
        <end position="633"/>
    </location>
</feature>
<proteinExistence type="predicted"/>
<feature type="compositionally biased region" description="Basic and acidic residues" evidence="7">
    <location>
        <begin position="54"/>
        <end position="69"/>
    </location>
</feature>
<dbReference type="PANTHER" id="PTHR13468">
    <property type="entry name" value="DEK PROTEIN"/>
    <property type="match status" value="1"/>
</dbReference>
<evidence type="ECO:0000313" key="10">
    <source>
        <dbReference type="Proteomes" id="UP000834106"/>
    </source>
</evidence>
<dbReference type="GO" id="GO:0003677">
    <property type="term" value="F:DNA binding"/>
    <property type="evidence" value="ECO:0007669"/>
    <property type="project" value="UniProtKB-KW"/>
</dbReference>
<evidence type="ECO:0000256" key="4">
    <source>
        <dbReference type="ARBA" id="ARBA00023125"/>
    </source>
</evidence>
<dbReference type="Pfam" id="PF08766">
    <property type="entry name" value="DEK_C"/>
    <property type="match status" value="1"/>
</dbReference>
<evidence type="ECO:0000256" key="2">
    <source>
        <dbReference type="ARBA" id="ARBA00022853"/>
    </source>
</evidence>
<feature type="compositionally biased region" description="Basic and acidic residues" evidence="7">
    <location>
        <begin position="542"/>
        <end position="555"/>
    </location>
</feature>
<feature type="compositionally biased region" description="Low complexity" evidence="7">
    <location>
        <begin position="478"/>
        <end position="498"/>
    </location>
</feature>
<feature type="compositionally biased region" description="Acidic residues" evidence="7">
    <location>
        <begin position="86"/>
        <end position="95"/>
    </location>
</feature>
<protein>
    <recommendedName>
        <fullName evidence="8">DEK-C domain-containing protein</fullName>
    </recommendedName>
</protein>
<dbReference type="FunFam" id="1.10.10.60:FF:000220">
    <property type="entry name" value="DEK domain-containing chromatin associated protein"/>
    <property type="match status" value="1"/>
</dbReference>
<dbReference type="InterPro" id="IPR014876">
    <property type="entry name" value="DEK_C"/>
</dbReference>
<feature type="compositionally biased region" description="Acidic residues" evidence="7">
    <location>
        <begin position="609"/>
        <end position="618"/>
    </location>
</feature>
<sequence>MGEGEASEKLGASDVKGEGVEKIEAVMEKNEEQNGVTEIVEDKKDEWKVEVQKMVADKKEIKESKGTEEKEAEEENLSGGSKKEEENEEMGEEEHETTGDTGNEATKNEAMEDGSGKTPEEEMEGKVEEGVAGAKEEEKLGHNKEKKGSKKRPRTKSSAAKKEKSTMNEAVEKKENDMKTPTEKKPKEPKTPKERKEPTSPTAPAIQRPVRERKSVERLVTTIEKDTSKEFRLEKGRGTALKDIPNVAYKLSRRKSEDTFKLLHTILFGRRGKAAEVKNNISRFSGFVWHDDEEKQMRKLKEKLDKCVKEKLVEVCDVLDIPVSKSTTRKEDIIAKLIDFLMDPHATTIELHAEKEQLGKDKKRKKVSKSNISISGNASSKGSAKSQKRTETASEKGGEEKSMPEFDDETEEEKDEAHEEEIVNGVPERSESETSDQGESEKEGASEDEPDEDKGKQKRGSAKKGSGEKAKTKKVTISKKATPLPKKAPAKSPSSHSKSNNDSVKKPSSKKKNEAVKERSSTLKKSASKETTGKKVVKGNGKSKEDKVKPSDEELKNSMCEILKEVDFNTATFTDILKQLAERFNVDLTPRKSSIKLMIQDELTKLAEEQDDEEDEGDAEKNVEQSSSRGAQA</sequence>
<feature type="compositionally biased region" description="Basic and acidic residues" evidence="7">
    <location>
        <begin position="388"/>
        <end position="404"/>
    </location>
</feature>
<evidence type="ECO:0000256" key="3">
    <source>
        <dbReference type="ARBA" id="ARBA00023015"/>
    </source>
</evidence>
<accession>A0AAD2AJU0</accession>
<dbReference type="Gene3D" id="1.10.10.60">
    <property type="entry name" value="Homeodomain-like"/>
    <property type="match status" value="1"/>
</dbReference>
<evidence type="ECO:0000256" key="6">
    <source>
        <dbReference type="ARBA" id="ARBA00023242"/>
    </source>
</evidence>
<feature type="compositionally biased region" description="Basic residues" evidence="7">
    <location>
        <begin position="144"/>
        <end position="155"/>
    </location>
</feature>
<evidence type="ECO:0000313" key="9">
    <source>
        <dbReference type="EMBL" id="CAI9787776.1"/>
    </source>
</evidence>
<keyword evidence="2" id="KW-0156">Chromatin regulator</keyword>
<dbReference type="GO" id="GO:2000779">
    <property type="term" value="P:regulation of double-strand break repair"/>
    <property type="evidence" value="ECO:0007669"/>
    <property type="project" value="TreeGrafter"/>
</dbReference>
<feature type="compositionally biased region" description="Basic and acidic residues" evidence="7">
    <location>
        <begin position="160"/>
        <end position="198"/>
    </location>
</feature>
<name>A0AAD2AJU0_9LAMI</name>
<dbReference type="PROSITE" id="PS51998">
    <property type="entry name" value="DEK_C"/>
    <property type="match status" value="1"/>
</dbReference>
<feature type="compositionally biased region" description="Basic and acidic residues" evidence="7">
    <location>
        <begin position="511"/>
        <end position="533"/>
    </location>
</feature>